<proteinExistence type="predicted"/>
<dbReference type="EMBL" id="KV427638">
    <property type="protein sequence ID" value="KZT04121.1"/>
    <property type="molecule type" value="Genomic_DNA"/>
</dbReference>
<name>A0A165D473_9APHY</name>
<organism evidence="2 3">
    <name type="scientific">Laetiporus sulphureus 93-53</name>
    <dbReference type="NCBI Taxonomy" id="1314785"/>
    <lineage>
        <taxon>Eukaryota</taxon>
        <taxon>Fungi</taxon>
        <taxon>Dikarya</taxon>
        <taxon>Basidiomycota</taxon>
        <taxon>Agaricomycotina</taxon>
        <taxon>Agaricomycetes</taxon>
        <taxon>Polyporales</taxon>
        <taxon>Laetiporus</taxon>
    </lineage>
</organism>
<gene>
    <name evidence="2" type="ORF">LAESUDRAFT_309876</name>
</gene>
<dbReference type="RefSeq" id="XP_040761861.1">
    <property type="nucleotide sequence ID" value="XM_040901947.1"/>
</dbReference>
<evidence type="ECO:0000256" key="1">
    <source>
        <dbReference type="SAM" id="MobiDB-lite"/>
    </source>
</evidence>
<dbReference type="AlphaFoldDB" id="A0A165D473"/>
<accession>A0A165D473</accession>
<dbReference type="GeneID" id="63818978"/>
<evidence type="ECO:0000313" key="2">
    <source>
        <dbReference type="EMBL" id="KZT04121.1"/>
    </source>
</evidence>
<protein>
    <submittedName>
        <fullName evidence="2">Uncharacterized protein</fullName>
    </submittedName>
</protein>
<dbReference type="InParanoid" id="A0A165D473"/>
<reference evidence="2 3" key="1">
    <citation type="journal article" date="2016" name="Mol. Biol. Evol.">
        <title>Comparative Genomics of Early-Diverging Mushroom-Forming Fungi Provides Insights into the Origins of Lignocellulose Decay Capabilities.</title>
        <authorList>
            <person name="Nagy L.G."/>
            <person name="Riley R."/>
            <person name="Tritt A."/>
            <person name="Adam C."/>
            <person name="Daum C."/>
            <person name="Floudas D."/>
            <person name="Sun H."/>
            <person name="Yadav J.S."/>
            <person name="Pangilinan J."/>
            <person name="Larsson K.H."/>
            <person name="Matsuura K."/>
            <person name="Barry K."/>
            <person name="Labutti K."/>
            <person name="Kuo R."/>
            <person name="Ohm R.A."/>
            <person name="Bhattacharya S.S."/>
            <person name="Shirouzu T."/>
            <person name="Yoshinaga Y."/>
            <person name="Martin F.M."/>
            <person name="Grigoriev I.V."/>
            <person name="Hibbett D.S."/>
        </authorList>
    </citation>
    <scope>NUCLEOTIDE SEQUENCE [LARGE SCALE GENOMIC DNA]</scope>
    <source>
        <strain evidence="2 3">93-53</strain>
    </source>
</reference>
<keyword evidence="3" id="KW-1185">Reference proteome</keyword>
<dbReference type="Proteomes" id="UP000076871">
    <property type="component" value="Unassembled WGS sequence"/>
</dbReference>
<feature type="region of interest" description="Disordered" evidence="1">
    <location>
        <begin position="74"/>
        <end position="108"/>
    </location>
</feature>
<feature type="region of interest" description="Disordered" evidence="1">
    <location>
        <begin position="1"/>
        <end position="51"/>
    </location>
</feature>
<evidence type="ECO:0000313" key="3">
    <source>
        <dbReference type="Proteomes" id="UP000076871"/>
    </source>
</evidence>
<feature type="compositionally biased region" description="Basic and acidic residues" evidence="1">
    <location>
        <begin position="21"/>
        <end position="32"/>
    </location>
</feature>
<sequence length="172" mass="18516">MQLVLPPGRMPSLPHTTSAKKRSDGGKRNAGERKRRSAPGRRNDALSGHAPWTTMIKKATSVAGTCTARARALHREETDTETLETTGDPTVDMHAHGAGRGLRPCGDRPETTMSMNGSGRGIATGGDGRRIHGVSGLRLVGGEIDWRDCVVRLRPLEIVSLGQVRDHSFFTS</sequence>